<keyword evidence="2" id="KW-1185">Reference proteome</keyword>
<gene>
    <name evidence="1" type="ORF">BGT96224V316_LOCUS5747</name>
</gene>
<protein>
    <submittedName>
        <fullName evidence="1">Bgt-50178</fullName>
    </submittedName>
</protein>
<dbReference type="Proteomes" id="UP000324639">
    <property type="component" value="Chromosome Bgt_-08"/>
</dbReference>
<evidence type="ECO:0000313" key="2">
    <source>
        <dbReference type="Proteomes" id="UP000324639"/>
    </source>
</evidence>
<organism evidence="1 2">
    <name type="scientific">Blumeria graminis f. sp. tritici</name>
    <dbReference type="NCBI Taxonomy" id="62690"/>
    <lineage>
        <taxon>Eukaryota</taxon>
        <taxon>Fungi</taxon>
        <taxon>Dikarya</taxon>
        <taxon>Ascomycota</taxon>
        <taxon>Pezizomycotina</taxon>
        <taxon>Leotiomycetes</taxon>
        <taxon>Erysiphales</taxon>
        <taxon>Erysiphaceae</taxon>
        <taxon>Blumeria</taxon>
    </lineage>
</organism>
<accession>A0A9X9MJX5</accession>
<dbReference type="EMBL" id="LR026991">
    <property type="protein sequence ID" value="VDB90690.1"/>
    <property type="molecule type" value="Genomic_DNA"/>
</dbReference>
<name>A0A9X9MJX5_BLUGR</name>
<proteinExistence type="predicted"/>
<dbReference type="AlphaFoldDB" id="A0A9X9MJX5"/>
<sequence length="27" mass="3179">MHPILFNFPPIQPALCSWQVCLIMLEH</sequence>
<evidence type="ECO:0000313" key="1">
    <source>
        <dbReference type="EMBL" id="VDB90690.1"/>
    </source>
</evidence>
<reference evidence="1 2" key="1">
    <citation type="submission" date="2018-08" db="EMBL/GenBank/DDBJ databases">
        <authorList>
            <person name="Muller C M."/>
        </authorList>
    </citation>
    <scope>NUCLEOTIDE SEQUENCE [LARGE SCALE GENOMIC DNA]</scope>
</reference>